<gene>
    <name evidence="2" type="primary">GGA1</name>
</gene>
<proteinExistence type="predicted"/>
<protein>
    <submittedName>
        <fullName evidence="2">Golgi-associated gamma adaptin ear containing ARF binding protein 1</fullName>
    </submittedName>
</protein>
<reference evidence="2" key="1">
    <citation type="journal article" date="2007" name="Anim. Genet.">
        <title>Somatic cell hybrid and RH mapping of the porcine LGALS1, ITGA7, ITGB1, LGALS3, NOL12, GGA1, SH3BP1 and PDXP genes.</title>
        <authorList>
            <person name="Qiu H.F."/>
            <person name="Xu X.W."/>
            <person name="Zhao S.H."/>
            <person name="Fan B."/>
            <person name="Yerle M."/>
            <person name="Liu B."/>
        </authorList>
    </citation>
    <scope>NUCLEOTIDE SEQUENCE</scope>
</reference>
<feature type="compositionally biased region" description="Low complexity" evidence="1">
    <location>
        <begin position="55"/>
        <end position="80"/>
    </location>
</feature>
<name>A3EX86_PIG</name>
<sequence>HPMALNPRPRLQPPARRVSPPRGRPCPRAVVWMTWTSWGRRSCNSRCPLSPSKCGGRSSSQPPGSRSGTCRIKAAAARSAPVPPAFSTPCPPSPPGLHNSPHRRSCHCPMSLCLW</sequence>
<feature type="non-terminal residue" evidence="2">
    <location>
        <position position="115"/>
    </location>
</feature>
<feature type="non-terminal residue" evidence="2">
    <location>
        <position position="1"/>
    </location>
</feature>
<dbReference type="AlphaFoldDB" id="A3EX86"/>
<evidence type="ECO:0000313" key="2">
    <source>
        <dbReference type="EMBL" id="ABN15101.1"/>
    </source>
</evidence>
<feature type="region of interest" description="Disordered" evidence="1">
    <location>
        <begin position="1"/>
        <end position="26"/>
    </location>
</feature>
<feature type="region of interest" description="Disordered" evidence="1">
    <location>
        <begin position="48"/>
        <end position="105"/>
    </location>
</feature>
<accession>A3EX86</accession>
<evidence type="ECO:0000256" key="1">
    <source>
        <dbReference type="SAM" id="MobiDB-lite"/>
    </source>
</evidence>
<feature type="compositionally biased region" description="Pro residues" evidence="1">
    <location>
        <begin position="81"/>
        <end position="95"/>
    </location>
</feature>
<dbReference type="EMBL" id="EF053390">
    <property type="protein sequence ID" value="ABN15101.1"/>
    <property type="molecule type" value="Genomic_DNA"/>
</dbReference>
<organism evidence="2">
    <name type="scientific">Sus scrofa</name>
    <name type="common">Pig</name>
    <dbReference type="NCBI Taxonomy" id="9823"/>
    <lineage>
        <taxon>Eukaryota</taxon>
        <taxon>Metazoa</taxon>
        <taxon>Chordata</taxon>
        <taxon>Craniata</taxon>
        <taxon>Vertebrata</taxon>
        <taxon>Euteleostomi</taxon>
        <taxon>Mammalia</taxon>
        <taxon>Eutheria</taxon>
        <taxon>Laurasiatheria</taxon>
        <taxon>Artiodactyla</taxon>
        <taxon>Suina</taxon>
        <taxon>Suidae</taxon>
        <taxon>Sus</taxon>
    </lineage>
</organism>